<feature type="compositionally biased region" description="Low complexity" evidence="1">
    <location>
        <begin position="125"/>
        <end position="137"/>
    </location>
</feature>
<proteinExistence type="predicted"/>
<keyword evidence="3" id="KW-1185">Reference proteome</keyword>
<protein>
    <submittedName>
        <fullName evidence="2">Uncharacterized protein</fullName>
    </submittedName>
</protein>
<comment type="caution">
    <text evidence="2">The sequence shown here is derived from an EMBL/GenBank/DDBJ whole genome shotgun (WGS) entry which is preliminary data.</text>
</comment>
<feature type="region of interest" description="Disordered" evidence="1">
    <location>
        <begin position="120"/>
        <end position="153"/>
    </location>
</feature>
<evidence type="ECO:0000256" key="1">
    <source>
        <dbReference type="SAM" id="MobiDB-lite"/>
    </source>
</evidence>
<name>A0ABT5YSF5_9ACTN</name>
<sequence length="153" mass="15884">MVAPSSDAKGLAVKAESLAVFKGRVDKMLSDLEKSQASHTNVGAQGIEHSSYGEGFAEAGDLAGLYDKVHGRLVALSKTFGEQIEALGIAVQMAKDGYSGADQEQMERLIAIQQSTEKFYQAPKSSGSGTRSTTSSTPQSAEGQGKTAAPGSI</sequence>
<reference evidence="2 3" key="1">
    <citation type="submission" date="2023-03" db="EMBL/GenBank/DDBJ databases">
        <title>Draft genome sequence of type strain Streptomyces ferralitis JCM 14344.</title>
        <authorList>
            <person name="Klaysubun C."/>
            <person name="Duangmal K."/>
        </authorList>
    </citation>
    <scope>NUCLEOTIDE SEQUENCE [LARGE SCALE GENOMIC DNA]</scope>
    <source>
        <strain evidence="2 3">JCM 14344</strain>
    </source>
</reference>
<gene>
    <name evidence="2" type="ORF">P2L57_01070</name>
</gene>
<organism evidence="2 3">
    <name type="scientific">Streptantibioticus ferralitis</name>
    <dbReference type="NCBI Taxonomy" id="236510"/>
    <lineage>
        <taxon>Bacteria</taxon>
        <taxon>Bacillati</taxon>
        <taxon>Actinomycetota</taxon>
        <taxon>Actinomycetes</taxon>
        <taxon>Kitasatosporales</taxon>
        <taxon>Streptomycetaceae</taxon>
        <taxon>Streptantibioticus</taxon>
    </lineage>
</organism>
<dbReference type="RefSeq" id="WP_275806631.1">
    <property type="nucleotide sequence ID" value="NZ_BAAANM010000005.1"/>
</dbReference>
<evidence type="ECO:0000313" key="2">
    <source>
        <dbReference type="EMBL" id="MDF2254364.1"/>
    </source>
</evidence>
<evidence type="ECO:0000313" key="3">
    <source>
        <dbReference type="Proteomes" id="UP001220022"/>
    </source>
</evidence>
<accession>A0ABT5YSF5</accession>
<dbReference type="EMBL" id="JARHTQ010000001">
    <property type="protein sequence ID" value="MDF2254364.1"/>
    <property type="molecule type" value="Genomic_DNA"/>
</dbReference>
<dbReference type="Proteomes" id="UP001220022">
    <property type="component" value="Unassembled WGS sequence"/>
</dbReference>